<dbReference type="PANTHER" id="PTHR30572:SF4">
    <property type="entry name" value="ABC TRANSPORTER PERMEASE YTRF"/>
    <property type="match status" value="1"/>
</dbReference>
<comment type="subcellular location">
    <subcellularLocation>
        <location evidence="1">Cell membrane</location>
        <topology evidence="1">Multi-pass membrane protein</topology>
    </subcellularLocation>
</comment>
<keyword evidence="5 7" id="KW-0472">Membrane</keyword>
<evidence type="ECO:0000256" key="7">
    <source>
        <dbReference type="SAM" id="Phobius"/>
    </source>
</evidence>
<dbReference type="InterPro" id="IPR050250">
    <property type="entry name" value="Macrolide_Exporter_MacB"/>
</dbReference>
<name>A0ABP9R3S9_9PSEU</name>
<comment type="caution">
    <text evidence="10">The sequence shown here is derived from an EMBL/GenBank/DDBJ whole genome shotgun (WGS) entry which is preliminary data.</text>
</comment>
<dbReference type="InterPro" id="IPR025857">
    <property type="entry name" value="MacB_PCD"/>
</dbReference>
<accession>A0ABP9R3S9</accession>
<dbReference type="Proteomes" id="UP001428817">
    <property type="component" value="Unassembled WGS sequence"/>
</dbReference>
<keyword evidence="3 7" id="KW-0812">Transmembrane</keyword>
<protein>
    <submittedName>
        <fullName evidence="10">ABC transporter permease</fullName>
    </submittedName>
</protein>
<evidence type="ECO:0000256" key="6">
    <source>
        <dbReference type="ARBA" id="ARBA00038076"/>
    </source>
</evidence>
<gene>
    <name evidence="10" type="ORF">GCM10023321_69970</name>
</gene>
<dbReference type="Pfam" id="PF02687">
    <property type="entry name" value="FtsX"/>
    <property type="match status" value="1"/>
</dbReference>
<dbReference type="InterPro" id="IPR003838">
    <property type="entry name" value="ABC3_permease_C"/>
</dbReference>
<dbReference type="RefSeq" id="WP_185063287.1">
    <property type="nucleotide sequence ID" value="NZ_BAABJP010000048.1"/>
</dbReference>
<evidence type="ECO:0000256" key="3">
    <source>
        <dbReference type="ARBA" id="ARBA00022692"/>
    </source>
</evidence>
<dbReference type="PANTHER" id="PTHR30572">
    <property type="entry name" value="MEMBRANE COMPONENT OF TRANSPORTER-RELATED"/>
    <property type="match status" value="1"/>
</dbReference>
<feature type="transmembrane region" description="Helical" evidence="7">
    <location>
        <begin position="21"/>
        <end position="42"/>
    </location>
</feature>
<organism evidence="10 11">
    <name type="scientific">Pseudonocardia eucalypti</name>
    <dbReference type="NCBI Taxonomy" id="648755"/>
    <lineage>
        <taxon>Bacteria</taxon>
        <taxon>Bacillati</taxon>
        <taxon>Actinomycetota</taxon>
        <taxon>Actinomycetes</taxon>
        <taxon>Pseudonocardiales</taxon>
        <taxon>Pseudonocardiaceae</taxon>
        <taxon>Pseudonocardia</taxon>
    </lineage>
</organism>
<feature type="domain" description="ABC3 transporter permease C-terminal" evidence="8">
    <location>
        <begin position="278"/>
        <end position="395"/>
    </location>
</feature>
<feature type="domain" description="MacB-like periplasmic core" evidence="9">
    <location>
        <begin position="21"/>
        <end position="237"/>
    </location>
</feature>
<feature type="transmembrane region" description="Helical" evidence="7">
    <location>
        <begin position="271"/>
        <end position="299"/>
    </location>
</feature>
<dbReference type="EMBL" id="BAABJP010000048">
    <property type="protein sequence ID" value="GAA5171420.1"/>
    <property type="molecule type" value="Genomic_DNA"/>
</dbReference>
<evidence type="ECO:0000259" key="8">
    <source>
        <dbReference type="Pfam" id="PF02687"/>
    </source>
</evidence>
<feature type="transmembrane region" description="Helical" evidence="7">
    <location>
        <begin position="329"/>
        <end position="353"/>
    </location>
</feature>
<reference evidence="11" key="1">
    <citation type="journal article" date="2019" name="Int. J. Syst. Evol. Microbiol.">
        <title>The Global Catalogue of Microorganisms (GCM) 10K type strain sequencing project: providing services to taxonomists for standard genome sequencing and annotation.</title>
        <authorList>
            <consortium name="The Broad Institute Genomics Platform"/>
            <consortium name="The Broad Institute Genome Sequencing Center for Infectious Disease"/>
            <person name="Wu L."/>
            <person name="Ma J."/>
        </authorList>
    </citation>
    <scope>NUCLEOTIDE SEQUENCE [LARGE SCALE GENOMIC DNA]</scope>
    <source>
        <strain evidence="11">JCM 18303</strain>
    </source>
</reference>
<sequence>MSIREAAIIALRALRASRLRSALTTVGIVIGVTAVIVLVGLGDGMKTGFNKNFGALATLITVDKVSGSIPGGGKPRDLKEGDVTALLEKAPDIATVTPVLSGKALVYSGPGLQVQGQVVGSTPDYLKVSNRELVRGQMFTSEQAKSRARVVVLGPELVTNLYGGDPDKAMGSQIRIQRNDFKVIGILKSQGSVDDSALMPLGTARAYLLGGSDTITTMLAKASGVTRVNPAVDQINQIMAERHNIKDMSKRDVTVTALQSQLEETNKFLGYLNWFVVAVAAISLLVGGIGVANIMLVSVTERTREIGIRKAIGARRSAIMKQFLIESTVLAGLGGVMGILFGTGITLAGAQIIPAVAPDFGAPELSPAAIAVAFAVSLAIGLIAGDYPAQRAARLRPIEALRFQ</sequence>
<evidence type="ECO:0000256" key="2">
    <source>
        <dbReference type="ARBA" id="ARBA00022475"/>
    </source>
</evidence>
<keyword evidence="4 7" id="KW-1133">Transmembrane helix</keyword>
<comment type="similarity">
    <text evidence="6">Belongs to the ABC-4 integral membrane protein family.</text>
</comment>
<keyword evidence="11" id="KW-1185">Reference proteome</keyword>
<evidence type="ECO:0000256" key="5">
    <source>
        <dbReference type="ARBA" id="ARBA00023136"/>
    </source>
</evidence>
<evidence type="ECO:0000256" key="1">
    <source>
        <dbReference type="ARBA" id="ARBA00004651"/>
    </source>
</evidence>
<evidence type="ECO:0000256" key="4">
    <source>
        <dbReference type="ARBA" id="ARBA00022989"/>
    </source>
</evidence>
<feature type="transmembrane region" description="Helical" evidence="7">
    <location>
        <begin position="365"/>
        <end position="385"/>
    </location>
</feature>
<evidence type="ECO:0000259" key="9">
    <source>
        <dbReference type="Pfam" id="PF12704"/>
    </source>
</evidence>
<dbReference type="Pfam" id="PF12704">
    <property type="entry name" value="MacB_PCD"/>
    <property type="match status" value="1"/>
</dbReference>
<evidence type="ECO:0000313" key="11">
    <source>
        <dbReference type="Proteomes" id="UP001428817"/>
    </source>
</evidence>
<evidence type="ECO:0000313" key="10">
    <source>
        <dbReference type="EMBL" id="GAA5171420.1"/>
    </source>
</evidence>
<proteinExistence type="inferred from homology"/>
<keyword evidence="2" id="KW-1003">Cell membrane</keyword>